<feature type="compositionally biased region" description="Low complexity" evidence="6">
    <location>
        <begin position="605"/>
        <end position="623"/>
    </location>
</feature>
<dbReference type="Proteomes" id="UP000268162">
    <property type="component" value="Unassembled WGS sequence"/>
</dbReference>
<feature type="region of interest" description="Disordered" evidence="6">
    <location>
        <begin position="85"/>
        <end position="116"/>
    </location>
</feature>
<protein>
    <recommendedName>
        <fullName evidence="7">Xylanolytic transcriptional activator regulatory domain-containing protein</fullName>
    </recommendedName>
</protein>
<feature type="region of interest" description="Disordered" evidence="6">
    <location>
        <begin position="292"/>
        <end position="313"/>
    </location>
</feature>
<dbReference type="GO" id="GO:0006351">
    <property type="term" value="P:DNA-templated transcription"/>
    <property type="evidence" value="ECO:0007669"/>
    <property type="project" value="InterPro"/>
</dbReference>
<proteinExistence type="predicted"/>
<evidence type="ECO:0000256" key="6">
    <source>
        <dbReference type="SAM" id="MobiDB-lite"/>
    </source>
</evidence>
<evidence type="ECO:0000259" key="7">
    <source>
        <dbReference type="Pfam" id="PF04082"/>
    </source>
</evidence>
<dbReference type="AlphaFoldDB" id="A0A4P9ZUF5"/>
<feature type="region of interest" description="Disordered" evidence="6">
    <location>
        <begin position="412"/>
        <end position="431"/>
    </location>
</feature>
<dbReference type="PANTHER" id="PTHR47338:SF5">
    <property type="entry name" value="ZN(II)2CYS6 TRANSCRIPTION FACTOR (EUROFUNG)"/>
    <property type="match status" value="1"/>
</dbReference>
<keyword evidence="2" id="KW-0479">Metal-binding</keyword>
<evidence type="ECO:0000313" key="8">
    <source>
        <dbReference type="EMBL" id="RKP36878.1"/>
    </source>
</evidence>
<dbReference type="GO" id="GO:0003677">
    <property type="term" value="F:DNA binding"/>
    <property type="evidence" value="ECO:0007669"/>
    <property type="project" value="InterPro"/>
</dbReference>
<dbReference type="InterPro" id="IPR050815">
    <property type="entry name" value="TF_fung"/>
</dbReference>
<dbReference type="GO" id="GO:0000981">
    <property type="term" value="F:DNA-binding transcription factor activity, RNA polymerase II-specific"/>
    <property type="evidence" value="ECO:0007669"/>
    <property type="project" value="InterPro"/>
</dbReference>
<accession>A0A4P9ZUF5</accession>
<feature type="compositionally biased region" description="Polar residues" evidence="6">
    <location>
        <begin position="418"/>
        <end position="427"/>
    </location>
</feature>
<comment type="subcellular location">
    <subcellularLocation>
        <location evidence="1">Nucleus</location>
    </subcellularLocation>
</comment>
<organism evidence="8 9">
    <name type="scientific">Dimargaris cristalligena</name>
    <dbReference type="NCBI Taxonomy" id="215637"/>
    <lineage>
        <taxon>Eukaryota</taxon>
        <taxon>Fungi</taxon>
        <taxon>Fungi incertae sedis</taxon>
        <taxon>Zoopagomycota</taxon>
        <taxon>Kickxellomycotina</taxon>
        <taxon>Dimargaritomycetes</taxon>
        <taxon>Dimargaritales</taxon>
        <taxon>Dimargaritaceae</taxon>
        <taxon>Dimargaris</taxon>
    </lineage>
</organism>
<evidence type="ECO:0000256" key="5">
    <source>
        <dbReference type="ARBA" id="ARBA00023242"/>
    </source>
</evidence>
<dbReference type="PANTHER" id="PTHR47338">
    <property type="entry name" value="ZN(II)2CYS6 TRANSCRIPTION FACTOR (EUROFUNG)-RELATED"/>
    <property type="match status" value="1"/>
</dbReference>
<keyword evidence="3" id="KW-0805">Transcription regulation</keyword>
<evidence type="ECO:0000313" key="9">
    <source>
        <dbReference type="Proteomes" id="UP000268162"/>
    </source>
</evidence>
<dbReference type="InterPro" id="IPR007219">
    <property type="entry name" value="XnlR_reg_dom"/>
</dbReference>
<evidence type="ECO:0000256" key="2">
    <source>
        <dbReference type="ARBA" id="ARBA00022723"/>
    </source>
</evidence>
<feature type="compositionally biased region" description="Basic residues" evidence="6">
    <location>
        <begin position="86"/>
        <end position="112"/>
    </location>
</feature>
<feature type="region of interest" description="Disordered" evidence="6">
    <location>
        <begin position="601"/>
        <end position="623"/>
    </location>
</feature>
<evidence type="ECO:0000256" key="3">
    <source>
        <dbReference type="ARBA" id="ARBA00023015"/>
    </source>
</evidence>
<dbReference type="CDD" id="cd12148">
    <property type="entry name" value="fungal_TF_MHR"/>
    <property type="match status" value="1"/>
</dbReference>
<dbReference type="GO" id="GO:0005634">
    <property type="term" value="C:nucleus"/>
    <property type="evidence" value="ECO:0007669"/>
    <property type="project" value="UniProtKB-SubCell"/>
</dbReference>
<evidence type="ECO:0000256" key="1">
    <source>
        <dbReference type="ARBA" id="ARBA00004123"/>
    </source>
</evidence>
<dbReference type="EMBL" id="ML002580">
    <property type="protein sequence ID" value="RKP36878.1"/>
    <property type="molecule type" value="Genomic_DNA"/>
</dbReference>
<name>A0A4P9ZUF5_9FUNG</name>
<dbReference type="GO" id="GO:0008270">
    <property type="term" value="F:zinc ion binding"/>
    <property type="evidence" value="ECO:0007669"/>
    <property type="project" value="InterPro"/>
</dbReference>
<keyword evidence="9" id="KW-1185">Reference proteome</keyword>
<keyword evidence="5" id="KW-0539">Nucleus</keyword>
<reference evidence="9" key="1">
    <citation type="journal article" date="2018" name="Nat. Microbiol.">
        <title>Leveraging single-cell genomics to expand the fungal tree of life.</title>
        <authorList>
            <person name="Ahrendt S.R."/>
            <person name="Quandt C.A."/>
            <person name="Ciobanu D."/>
            <person name="Clum A."/>
            <person name="Salamov A."/>
            <person name="Andreopoulos B."/>
            <person name="Cheng J.F."/>
            <person name="Woyke T."/>
            <person name="Pelin A."/>
            <person name="Henrissat B."/>
            <person name="Reynolds N.K."/>
            <person name="Benny G.L."/>
            <person name="Smith M.E."/>
            <person name="James T.Y."/>
            <person name="Grigoriev I.V."/>
        </authorList>
    </citation>
    <scope>NUCLEOTIDE SEQUENCE [LARGE SCALE GENOMIC DNA]</scope>
    <source>
        <strain evidence="9">RSA 468</strain>
    </source>
</reference>
<sequence>MAPPIVTGTAPLVPSVNPDLDRTIRAAQVVIQRMEALLDNFQTGPPSGAQVAPVIAYGAQTAMHQVHHCQVTRTTALTMPYCTPRNLKRKSQARHSLPKNQHRSRHQHQHQHQHQDPFHFVSWSQQQLYLNQTLADIFRKVPHPSPSHFQMHLENEEDRLYDRAVVHPLLALFAERTLRHRSELYLRRFITKLERGEVPSLLLNVILANAALLSDYQVAGFDSADATSRAYGLRAEQEVASNLDDLTIDQAFAILLMGILMISGNNIAKLQAFIAIAVRFVIAQGWHQLDDPAAQQHHPKGNSPGPNGGGQADDELMQEFRRRVTWMAIYADGFSSAMQNFSPTLDFDLIRLQPNDDALMDRVLNLDPNNDIYPCLAAPLGEFFAGYKEVIPFIRYLYQTCQLRQQLVTEGHPRVPGTTATNPSSSDRPPVTLTDFAQLNATVRHWYAHIPPAFGILPVDQRLIQVRYSPAHYVCLMSFHGHVHCVLMLLNSARPVPEKSNLPPAPTGPTPTTVAMSDRLTYPKPVDPSADPTCARYALESADFTCQVIPKLFEPIPIRFHSSCIYIFYFYAGMTFASHYRRAVLARMAFNDTRGFSGSSTKFETPPTYSATSGTTSGSTPWTMPTPELLRRKALLTLEQLRLYEPYNEFVAHFCRIIESLIGEPNGYRDGAGLTEVSDTDSDNVGLAKALIQPHSTS</sequence>
<feature type="domain" description="Xylanolytic transcriptional activator regulatory" evidence="7">
    <location>
        <begin position="194"/>
        <end position="369"/>
    </location>
</feature>
<dbReference type="Pfam" id="PF04082">
    <property type="entry name" value="Fungal_trans"/>
    <property type="match status" value="1"/>
</dbReference>
<dbReference type="STRING" id="215637.A0A4P9ZUF5"/>
<gene>
    <name evidence="8" type="ORF">BJ085DRAFT_32283</name>
</gene>
<evidence type="ECO:0000256" key="4">
    <source>
        <dbReference type="ARBA" id="ARBA00023163"/>
    </source>
</evidence>
<keyword evidence="4" id="KW-0804">Transcription</keyword>